<keyword evidence="5" id="KW-0560">Oxidoreductase</keyword>
<dbReference type="InterPro" id="IPR001104">
    <property type="entry name" value="3-oxo-5_a-steroid_4-DH_C"/>
</dbReference>
<dbReference type="EMBL" id="JAWDJO010000174">
    <property type="protein sequence ID" value="KAL1890711.1"/>
    <property type="molecule type" value="Genomic_DNA"/>
</dbReference>
<name>A0ABR3YS22_9PEZI</name>
<comment type="similarity">
    <text evidence="5">Belongs to the steroid 5-alpha reductase family. Polyprenal reductase subfamily.</text>
</comment>
<keyword evidence="9" id="KW-1185">Reference proteome</keyword>
<evidence type="ECO:0000259" key="7">
    <source>
        <dbReference type="Pfam" id="PF02544"/>
    </source>
</evidence>
<protein>
    <recommendedName>
        <fullName evidence="5">Polyprenal reductase</fullName>
        <ecNumber evidence="5">1.3.1.94</ecNumber>
    </recommendedName>
</protein>
<comment type="caution">
    <text evidence="8">The sequence shown here is derived from an EMBL/GenBank/DDBJ whole genome shotgun (WGS) entry which is preliminary data.</text>
</comment>
<comment type="catalytic activity">
    <reaction evidence="5">
        <text>a di-trans,poly-cis-dolichal + NADP(+) = a di-trans,poly-cis-polyprenal + NADPH + H(+)</text>
        <dbReference type="Rhea" id="RHEA:80727"/>
        <dbReference type="Rhea" id="RHEA-COMP:19536"/>
        <dbReference type="Rhea" id="RHEA-COMP:19537"/>
        <dbReference type="ChEBI" id="CHEBI:15378"/>
        <dbReference type="ChEBI" id="CHEBI:57783"/>
        <dbReference type="ChEBI" id="CHEBI:58349"/>
        <dbReference type="ChEBI" id="CHEBI:231623"/>
        <dbReference type="ChEBI" id="CHEBI:231637"/>
        <dbReference type="EC" id="1.3.1.94"/>
    </reaction>
    <physiologicalReaction direction="right-to-left" evidence="5">
        <dbReference type="Rhea" id="RHEA:80729"/>
    </physiologicalReaction>
</comment>
<evidence type="ECO:0000256" key="6">
    <source>
        <dbReference type="SAM" id="MobiDB-lite"/>
    </source>
</evidence>
<reference evidence="8 9" key="1">
    <citation type="journal article" date="2024" name="IMA Fungus">
        <title>IMA Genome - F19 : A genome assembly and annotation guide to empower mycologists, including annotated draft genome sequences of Ceratocystis pirilliformis, Diaporthe australafricana, Fusarium ophioides, Paecilomyces lecythidis, and Sporothrix stenoceras.</title>
        <authorList>
            <person name="Aylward J."/>
            <person name="Wilson A.M."/>
            <person name="Visagie C.M."/>
            <person name="Spraker J."/>
            <person name="Barnes I."/>
            <person name="Buitendag C."/>
            <person name="Ceriani C."/>
            <person name="Del Mar Angel L."/>
            <person name="du Plessis D."/>
            <person name="Fuchs T."/>
            <person name="Gasser K."/>
            <person name="Kramer D."/>
            <person name="Li W."/>
            <person name="Munsamy K."/>
            <person name="Piso A."/>
            <person name="Price J.L."/>
            <person name="Sonnekus B."/>
            <person name="Thomas C."/>
            <person name="van der Nest A."/>
            <person name="van Dijk A."/>
            <person name="van Heerden A."/>
            <person name="van Vuuren N."/>
            <person name="Yilmaz N."/>
            <person name="Duong T.A."/>
            <person name="van der Merwe N.A."/>
            <person name="Wingfield M.J."/>
            <person name="Wingfield B.D."/>
        </authorList>
    </citation>
    <scope>NUCLEOTIDE SEQUENCE [LARGE SCALE GENOMIC DNA]</scope>
    <source>
        <strain evidence="8 9">CMW 12675</strain>
    </source>
</reference>
<feature type="transmembrane region" description="Helical" evidence="5">
    <location>
        <begin position="250"/>
        <end position="274"/>
    </location>
</feature>
<evidence type="ECO:0000256" key="3">
    <source>
        <dbReference type="ARBA" id="ARBA00022989"/>
    </source>
</evidence>
<feature type="domain" description="3-oxo-5-alpha-steroid 4-dehydrogenase C-terminal" evidence="7">
    <location>
        <begin position="214"/>
        <end position="326"/>
    </location>
</feature>
<dbReference type="PANTHER" id="PTHR14624">
    <property type="entry name" value="DFG10 PROTEIN"/>
    <property type="match status" value="1"/>
</dbReference>
<feature type="transmembrane region" description="Helical" evidence="5">
    <location>
        <begin position="96"/>
        <end position="117"/>
    </location>
</feature>
<evidence type="ECO:0000256" key="4">
    <source>
        <dbReference type="ARBA" id="ARBA00023136"/>
    </source>
</evidence>
<evidence type="ECO:0000256" key="1">
    <source>
        <dbReference type="ARBA" id="ARBA00004127"/>
    </source>
</evidence>
<comment type="function">
    <text evidence="5">Plays a key role in early steps of protein N-linked glycosylation by being involved in the conversion of polyprenol into dolichol. Acts as a polyprenal reductase that mediates the reduction of polyprenal into dolichal in a NADP-dependent mechanism. Dolichols are required for the synthesis of dolichol-linked monosaccharides and the oligosaccharide precursor used for N-glycosylation.</text>
</comment>
<evidence type="ECO:0000313" key="9">
    <source>
        <dbReference type="Proteomes" id="UP001583280"/>
    </source>
</evidence>
<dbReference type="InterPro" id="IPR039698">
    <property type="entry name" value="Dfg10/SRD5A3"/>
</dbReference>
<keyword evidence="5" id="KW-0521">NADP</keyword>
<comment type="pathway">
    <text evidence="5">Protein modification; protein glycosylation.</text>
</comment>
<keyword evidence="4 5" id="KW-0472">Membrane</keyword>
<dbReference type="EC" id="1.3.1.94" evidence="5"/>
<dbReference type="PANTHER" id="PTHR14624:SF0">
    <property type="entry name" value="POLYPRENOL REDUCTASE"/>
    <property type="match status" value="1"/>
</dbReference>
<keyword evidence="2 5" id="KW-0812">Transmembrane</keyword>
<dbReference type="PROSITE" id="PS50244">
    <property type="entry name" value="S5A_REDUCTASE"/>
    <property type="match status" value="1"/>
</dbReference>
<feature type="transmembrane region" description="Helical" evidence="5">
    <location>
        <begin position="207"/>
        <end position="230"/>
    </location>
</feature>
<evidence type="ECO:0000313" key="8">
    <source>
        <dbReference type="EMBL" id="KAL1890711.1"/>
    </source>
</evidence>
<comment type="subcellular location">
    <subcellularLocation>
        <location evidence="1">Endomembrane system</location>
        <topology evidence="1">Multi-pass membrane protein</topology>
    </subcellularLocation>
    <subcellularLocation>
        <location evidence="5">Endoplasmic reticulum membrane</location>
    </subcellularLocation>
</comment>
<sequence length="326" mass="36578">MSLDLLAKVCPSEWCRLISVTLGLGVLANTAAPQAFRDQIFSYGARRASPATADLSPTKDAKPDNRNPEEQLGLSLTTLQTIFSYTGLLISVPHSWFMHFYLLLTIVNAFWAYQYYMQGSIMRYVASKELHLSAEPRYIPLEHILAAMAMLSFQGLRRLYECLFVLKQSPNSFMLSIHWISTFIWYTSVSIGIWIEGAGTLLSTEQATPPFSVSRVSLITLIFLAASYVQNHSHRHLASLKKYTLPTAGMFQYIVCPHYFAECVIYVCFTLLTAPDGLTINKTMLSVAFFTAANLGVTAKSTRAWYEGKFGKGSVAKRWNMVPLVF</sequence>
<proteinExistence type="inferred from homology"/>
<dbReference type="Pfam" id="PF02544">
    <property type="entry name" value="Steroid_dh"/>
    <property type="match status" value="1"/>
</dbReference>
<feature type="region of interest" description="Disordered" evidence="6">
    <location>
        <begin position="50"/>
        <end position="70"/>
    </location>
</feature>
<gene>
    <name evidence="8" type="ORF">Cpir12675_005269</name>
</gene>
<organism evidence="8 9">
    <name type="scientific">Ceratocystis pirilliformis</name>
    <dbReference type="NCBI Taxonomy" id="259994"/>
    <lineage>
        <taxon>Eukaryota</taxon>
        <taxon>Fungi</taxon>
        <taxon>Dikarya</taxon>
        <taxon>Ascomycota</taxon>
        <taxon>Pezizomycotina</taxon>
        <taxon>Sordariomycetes</taxon>
        <taxon>Hypocreomycetidae</taxon>
        <taxon>Microascales</taxon>
        <taxon>Ceratocystidaceae</taxon>
        <taxon>Ceratocystis</taxon>
    </lineage>
</organism>
<feature type="transmembrane region" description="Helical" evidence="5">
    <location>
        <begin position="138"/>
        <end position="156"/>
    </location>
</feature>
<keyword evidence="5" id="KW-0256">Endoplasmic reticulum</keyword>
<evidence type="ECO:0000256" key="2">
    <source>
        <dbReference type="ARBA" id="ARBA00022692"/>
    </source>
</evidence>
<evidence type="ECO:0000256" key="5">
    <source>
        <dbReference type="RuleBase" id="RU367081"/>
    </source>
</evidence>
<feature type="transmembrane region" description="Helical" evidence="5">
    <location>
        <begin position="176"/>
        <end position="195"/>
    </location>
</feature>
<keyword evidence="3 5" id="KW-1133">Transmembrane helix</keyword>
<dbReference type="Proteomes" id="UP001583280">
    <property type="component" value="Unassembled WGS sequence"/>
</dbReference>
<accession>A0ABR3YS22</accession>
<feature type="compositionally biased region" description="Basic and acidic residues" evidence="6">
    <location>
        <begin position="57"/>
        <end position="69"/>
    </location>
</feature>